<evidence type="ECO:0000256" key="11">
    <source>
        <dbReference type="ARBA" id="ARBA00022833"/>
    </source>
</evidence>
<dbReference type="FunFam" id="3.30.2010.30:FF:000002">
    <property type="entry name" value="Putative aminopeptidase N"/>
    <property type="match status" value="1"/>
</dbReference>
<dbReference type="InterPro" id="IPR027268">
    <property type="entry name" value="Peptidase_M4/M1_CTD_sf"/>
</dbReference>
<dbReference type="Pfam" id="PF17917">
    <property type="entry name" value="RT_RNaseH"/>
    <property type="match status" value="1"/>
</dbReference>
<keyword evidence="3" id="KW-0031">Aminopeptidase</keyword>
<protein>
    <recommendedName>
        <fullName evidence="16">Reverse transcriptase domain-containing protein</fullName>
    </recommendedName>
</protein>
<dbReference type="SUPFAM" id="SSF56672">
    <property type="entry name" value="DNA/RNA polymerases"/>
    <property type="match status" value="1"/>
</dbReference>
<keyword evidence="8" id="KW-0479">Metal-binding</keyword>
<evidence type="ECO:0000256" key="6">
    <source>
        <dbReference type="ARBA" id="ARBA00022695"/>
    </source>
</evidence>
<dbReference type="CDD" id="cd09600">
    <property type="entry name" value="M1_APN"/>
    <property type="match status" value="1"/>
</dbReference>
<dbReference type="InterPro" id="IPR043128">
    <property type="entry name" value="Rev_trsase/Diguanyl_cyclase"/>
</dbReference>
<feature type="coiled-coil region" evidence="14">
    <location>
        <begin position="52"/>
        <end position="79"/>
    </location>
</feature>
<comment type="caution">
    <text evidence="17">The sequence shown here is derived from an EMBL/GenBank/DDBJ whole genome shotgun (WGS) entry which is preliminary data.</text>
</comment>
<dbReference type="Pfam" id="PF11940">
    <property type="entry name" value="DUF3458"/>
    <property type="match status" value="1"/>
</dbReference>
<keyword evidence="12" id="KW-0695">RNA-directed DNA polymerase</keyword>
<dbReference type="Gene3D" id="3.30.2010.30">
    <property type="match status" value="1"/>
</dbReference>
<dbReference type="GO" id="GO:0003964">
    <property type="term" value="F:RNA-directed DNA polymerase activity"/>
    <property type="evidence" value="ECO:0007669"/>
    <property type="project" value="UniProtKB-KW"/>
</dbReference>
<comment type="cofactor">
    <cofactor evidence="1">
        <name>Zn(2+)</name>
        <dbReference type="ChEBI" id="CHEBI:29105"/>
    </cofactor>
</comment>
<dbReference type="InterPro" id="IPR043502">
    <property type="entry name" value="DNA/RNA_pol_sf"/>
</dbReference>
<dbReference type="InterPro" id="IPR001930">
    <property type="entry name" value="Peptidase_M1"/>
</dbReference>
<evidence type="ECO:0000256" key="10">
    <source>
        <dbReference type="ARBA" id="ARBA00022801"/>
    </source>
</evidence>
<reference evidence="17 18" key="1">
    <citation type="journal article" date="2018" name="Cell">
        <title>The Chara Genome: Secondary Complexity and Implications for Plant Terrestrialization.</title>
        <authorList>
            <person name="Nishiyama T."/>
            <person name="Sakayama H."/>
            <person name="Vries J.D."/>
            <person name="Buschmann H."/>
            <person name="Saint-Marcoux D."/>
            <person name="Ullrich K.K."/>
            <person name="Haas F.B."/>
            <person name="Vanderstraeten L."/>
            <person name="Becker D."/>
            <person name="Lang D."/>
            <person name="Vosolsobe S."/>
            <person name="Rombauts S."/>
            <person name="Wilhelmsson P.K.I."/>
            <person name="Janitza P."/>
            <person name="Kern R."/>
            <person name="Heyl A."/>
            <person name="Rumpler F."/>
            <person name="Villalobos L.I.A.C."/>
            <person name="Clay J.M."/>
            <person name="Skokan R."/>
            <person name="Toyoda A."/>
            <person name="Suzuki Y."/>
            <person name="Kagoshima H."/>
            <person name="Schijlen E."/>
            <person name="Tajeshwar N."/>
            <person name="Catarino B."/>
            <person name="Hetherington A.J."/>
            <person name="Saltykova A."/>
            <person name="Bonnot C."/>
            <person name="Breuninger H."/>
            <person name="Symeonidi A."/>
            <person name="Radhakrishnan G.V."/>
            <person name="Van Nieuwerburgh F."/>
            <person name="Deforce D."/>
            <person name="Chang C."/>
            <person name="Karol K.G."/>
            <person name="Hedrich R."/>
            <person name="Ulvskov P."/>
            <person name="Glockner G."/>
            <person name="Delwiche C.F."/>
            <person name="Petrasek J."/>
            <person name="Van de Peer Y."/>
            <person name="Friml J."/>
            <person name="Beilby M."/>
            <person name="Dolan L."/>
            <person name="Kohara Y."/>
            <person name="Sugano S."/>
            <person name="Fujiyama A."/>
            <person name="Delaux P.-M."/>
            <person name="Quint M."/>
            <person name="TheiBen G."/>
            <person name="Hagemann M."/>
            <person name="Harholt J."/>
            <person name="Dunand C."/>
            <person name="Zachgo S."/>
            <person name="Langdale J."/>
            <person name="Maumus F."/>
            <person name="Straeten D.V.D."/>
            <person name="Gould S.B."/>
            <person name="Rensing S.A."/>
        </authorList>
    </citation>
    <scope>NUCLEOTIDE SEQUENCE [LARGE SCALE GENOMIC DNA]</scope>
    <source>
        <strain evidence="17 18">S276</strain>
    </source>
</reference>
<evidence type="ECO:0000256" key="8">
    <source>
        <dbReference type="ARBA" id="ARBA00022723"/>
    </source>
</evidence>
<dbReference type="Pfam" id="PF17432">
    <property type="entry name" value="DUF3458_C"/>
    <property type="match status" value="1"/>
</dbReference>
<dbReference type="STRING" id="69332.A0A388LBS4"/>
<keyword evidence="4" id="KW-0645">Protease</keyword>
<keyword evidence="7" id="KW-0540">Nuclease</keyword>
<keyword evidence="14" id="KW-0175">Coiled coil</keyword>
<evidence type="ECO:0000259" key="16">
    <source>
        <dbReference type="PROSITE" id="PS50878"/>
    </source>
</evidence>
<feature type="region of interest" description="Disordered" evidence="15">
    <location>
        <begin position="490"/>
        <end position="509"/>
    </location>
</feature>
<evidence type="ECO:0000256" key="15">
    <source>
        <dbReference type="SAM" id="MobiDB-lite"/>
    </source>
</evidence>
<dbReference type="GO" id="GO:0006508">
    <property type="term" value="P:proteolysis"/>
    <property type="evidence" value="ECO:0007669"/>
    <property type="project" value="UniProtKB-KW"/>
</dbReference>
<feature type="region of interest" description="Disordered" evidence="15">
    <location>
        <begin position="1210"/>
        <end position="1241"/>
    </location>
</feature>
<dbReference type="InterPro" id="IPR024601">
    <property type="entry name" value="Peptidase_M1_pepN_C"/>
</dbReference>
<organism evidence="17 18">
    <name type="scientific">Chara braunii</name>
    <name type="common">Braun's stonewort</name>
    <dbReference type="NCBI Taxonomy" id="69332"/>
    <lineage>
        <taxon>Eukaryota</taxon>
        <taxon>Viridiplantae</taxon>
        <taxon>Streptophyta</taxon>
        <taxon>Charophyceae</taxon>
        <taxon>Charales</taxon>
        <taxon>Characeae</taxon>
        <taxon>Chara</taxon>
    </lineage>
</organism>
<dbReference type="InterPro" id="IPR035414">
    <property type="entry name" value="Peptidase_M1_pepN_Ig-like"/>
</dbReference>
<dbReference type="InterPro" id="IPR042097">
    <property type="entry name" value="Aminopeptidase_N-like_N_sf"/>
</dbReference>
<gene>
    <name evidence="17" type="ORF">CBR_g30015</name>
</gene>
<dbReference type="GO" id="GO:0008270">
    <property type="term" value="F:zinc ion binding"/>
    <property type="evidence" value="ECO:0007669"/>
    <property type="project" value="InterPro"/>
</dbReference>
<evidence type="ECO:0000256" key="4">
    <source>
        <dbReference type="ARBA" id="ARBA00022670"/>
    </source>
</evidence>
<dbReference type="InterPro" id="IPR037144">
    <property type="entry name" value="Peptidase_M1_pepN_C_sf"/>
</dbReference>
<dbReference type="Gene3D" id="2.60.40.1840">
    <property type="match status" value="1"/>
</dbReference>
<keyword evidence="6" id="KW-0548">Nucleotidyltransferase</keyword>
<proteinExistence type="inferred from homology"/>
<keyword evidence="18" id="KW-1185">Reference proteome</keyword>
<keyword evidence="13" id="KW-0482">Metalloprotease</keyword>
<dbReference type="EMBL" id="BFEA01000326">
    <property type="protein sequence ID" value="GBG79751.1"/>
    <property type="molecule type" value="Genomic_DNA"/>
</dbReference>
<dbReference type="PANTHER" id="PTHR46322:SF1">
    <property type="entry name" value="PUROMYCIN-SENSITIVE AMINOPEPTIDASE"/>
    <property type="match status" value="1"/>
</dbReference>
<dbReference type="OrthoDB" id="10031169at2759"/>
<dbReference type="InterPro" id="IPR000477">
    <property type="entry name" value="RT_dom"/>
</dbReference>
<dbReference type="Pfam" id="PF01433">
    <property type="entry name" value="Peptidase_M1"/>
    <property type="match status" value="2"/>
</dbReference>
<dbReference type="InterPro" id="IPR041373">
    <property type="entry name" value="RT_RNaseH"/>
</dbReference>
<dbReference type="GO" id="GO:0004177">
    <property type="term" value="F:aminopeptidase activity"/>
    <property type="evidence" value="ECO:0007669"/>
    <property type="project" value="UniProtKB-KW"/>
</dbReference>
<feature type="region of interest" description="Disordered" evidence="15">
    <location>
        <begin position="1121"/>
        <end position="1149"/>
    </location>
</feature>
<evidence type="ECO:0000256" key="14">
    <source>
        <dbReference type="SAM" id="Coils"/>
    </source>
</evidence>
<accession>A0A388LBS4</accession>
<dbReference type="SUPFAM" id="SSF63737">
    <property type="entry name" value="Leukotriene A4 hydrolase N-terminal domain"/>
    <property type="match status" value="1"/>
</dbReference>
<comment type="similarity">
    <text evidence="2">Belongs to the peptidase M1 family.</text>
</comment>
<feature type="compositionally biased region" description="Low complexity" evidence="15">
    <location>
        <begin position="493"/>
        <end position="508"/>
    </location>
</feature>
<dbReference type="Pfam" id="PF17900">
    <property type="entry name" value="Peptidase_M1_N"/>
    <property type="match status" value="1"/>
</dbReference>
<evidence type="ECO:0000256" key="12">
    <source>
        <dbReference type="ARBA" id="ARBA00022918"/>
    </source>
</evidence>
<evidence type="ECO:0000256" key="3">
    <source>
        <dbReference type="ARBA" id="ARBA00022438"/>
    </source>
</evidence>
<evidence type="ECO:0000256" key="5">
    <source>
        <dbReference type="ARBA" id="ARBA00022679"/>
    </source>
</evidence>
<dbReference type="FunFam" id="2.60.40.1730:FF:000005">
    <property type="entry name" value="Aminopeptidase N"/>
    <property type="match status" value="1"/>
</dbReference>
<keyword evidence="11" id="KW-0862">Zinc</keyword>
<evidence type="ECO:0000256" key="13">
    <source>
        <dbReference type="ARBA" id="ARBA00023049"/>
    </source>
</evidence>
<feature type="domain" description="Reverse transcriptase" evidence="16">
    <location>
        <begin position="726"/>
        <end position="906"/>
    </location>
</feature>
<dbReference type="PROSITE" id="PS50878">
    <property type="entry name" value="RT_POL"/>
    <property type="match status" value="1"/>
</dbReference>
<dbReference type="Pfam" id="PF00078">
    <property type="entry name" value="RVT_1"/>
    <property type="match status" value="1"/>
</dbReference>
<evidence type="ECO:0000256" key="9">
    <source>
        <dbReference type="ARBA" id="ARBA00022759"/>
    </source>
</evidence>
<dbReference type="Gene3D" id="1.10.390.10">
    <property type="entry name" value="Neutral Protease Domain 2"/>
    <property type="match status" value="2"/>
</dbReference>
<evidence type="ECO:0000313" key="17">
    <source>
        <dbReference type="EMBL" id="GBG79751.1"/>
    </source>
</evidence>
<dbReference type="CDD" id="cd01647">
    <property type="entry name" value="RT_LTR"/>
    <property type="match status" value="1"/>
</dbReference>
<dbReference type="PANTHER" id="PTHR46322">
    <property type="entry name" value="PUROMYCIN-SENSITIVE AMINOPEPTIDASE"/>
    <property type="match status" value="1"/>
</dbReference>
<dbReference type="Gene3D" id="2.60.40.1730">
    <property type="entry name" value="tricorn interacting facor f3 domain"/>
    <property type="match status" value="1"/>
</dbReference>
<evidence type="ECO:0000256" key="2">
    <source>
        <dbReference type="ARBA" id="ARBA00010136"/>
    </source>
</evidence>
<dbReference type="Gramene" id="GBG79751">
    <property type="protein sequence ID" value="GBG79751"/>
    <property type="gene ID" value="CBR_g30015"/>
</dbReference>
<dbReference type="PRINTS" id="PR00756">
    <property type="entry name" value="ALADIPTASE"/>
</dbReference>
<dbReference type="InterPro" id="IPR014782">
    <property type="entry name" value="Peptidase_M1_dom"/>
</dbReference>
<dbReference type="Proteomes" id="UP000265515">
    <property type="component" value="Unassembled WGS sequence"/>
</dbReference>
<keyword evidence="10" id="KW-0378">Hydrolase</keyword>
<evidence type="ECO:0000313" key="18">
    <source>
        <dbReference type="Proteomes" id="UP000265515"/>
    </source>
</evidence>
<dbReference type="GO" id="GO:0004519">
    <property type="term" value="F:endonuclease activity"/>
    <property type="evidence" value="ECO:0007669"/>
    <property type="project" value="UniProtKB-KW"/>
</dbReference>
<dbReference type="Gene3D" id="3.10.10.10">
    <property type="entry name" value="HIV Type 1 Reverse Transcriptase, subunit A, domain 1"/>
    <property type="match status" value="1"/>
</dbReference>
<dbReference type="InterPro" id="IPR038438">
    <property type="entry name" value="PepN_Ig-like_sf"/>
</dbReference>
<dbReference type="SUPFAM" id="SSF55486">
    <property type="entry name" value="Metalloproteases ('zincins'), catalytic domain"/>
    <property type="match status" value="2"/>
</dbReference>
<dbReference type="InterPro" id="IPR045357">
    <property type="entry name" value="Aminopeptidase_N-like_N"/>
</dbReference>
<name>A0A388LBS4_CHABU</name>
<dbReference type="GO" id="GO:0008237">
    <property type="term" value="F:metallopeptidase activity"/>
    <property type="evidence" value="ECO:0007669"/>
    <property type="project" value="UniProtKB-KW"/>
</dbReference>
<evidence type="ECO:0000256" key="1">
    <source>
        <dbReference type="ARBA" id="ARBA00001947"/>
    </source>
</evidence>
<keyword evidence="5" id="KW-0808">Transferase</keyword>
<dbReference type="FunFam" id="2.60.40.1840:FF:000001">
    <property type="entry name" value="Aminopeptidase N"/>
    <property type="match status" value="1"/>
</dbReference>
<sequence length="2243" mass="252753">MQQEAAHTAALQACHVDPTETTEPNTVDQTKSALASMMHQVILTCNWQQVELAQQARTITEYEETLKSLHARLDMLEKDDVPHMHTTSSSMDPSIRELEGRLDHLVAMIGNLNSLRHPTTIHQQIAALQAELRQLQQQPTGTCNNVTPKQFRMPKFSIDKFDDYHKVDPISWWQGFTNELSIHLVPPESKILALYLCSTGASQVWLNHLAQTEGVEVSKLHTEITREAMTKKWRKRIIVDDAKGKGVNQIFSVHQGSQPTRERLTEWQKIVTIPNLDIPFVHLRREFFQRSVDAVSTTLGERSLYRNFDQIVEKAREVIQTNWWAANERRSRPTFVEKGKGPWPQQVAAVQGNGQENYQAMTHESSEGDGVNALPPRRNNNNKKKAAKFASTTEVGQPNEPWKKFSLTEEQYKLRQRQRRCPSTAKLRKLSFTGSEATPLPTPPDTVALIATSSTSGEHAYVASLREDYEDYAVQLVPPLDQPLHVQDSFACATSSPSPSEPASSPTSLGDSLVWSRLEELDPLTPDDFQWLPLPPSGSLPKPHCNALMVELCNYLHAAVPAPLMAGGVAVVDLREYIVKIDREYATQREDHLVNFYRRTVHVRDQNGVLVPCTVPPPHPSIGCHVVFTTSIRNSIVRNDVEEMGICFLHALPPPDEPAAEQPPDPRIVQLLDSYGDVFEAPAGIVPNRPIRHEIILEDGAVPPRGCIYRMSEEELEVLRTQLDDLVDKGWIRPSCSPYGAVVLFVRKKNKEVRLCIDYRKLNAQTIKNAGPLPRIDDLLERLGDAKYFSKLDLKAGSHQLEIHPRDRYKTAFKTRYGHFKWVVMPFGLTNASTTFQAAMTTEFRDMLDRFVLIYLDDILVYSRTLDEHIVHLRAVLDRLRTAKYKANRAKCEFAQQELEYLGHFVTPQGIRPTRSRSFRIGRNRPTPRRFTLLWDWPVSEQHDGVDWHPVEYFSQKVPPINSVDDARKELLALVTVLERWRHFLLRRRRFTWVTDNNPLTYYKTQDTVSSTIARWMYFIDQFDFTPKHIPSLSNRAADALSRRSDLCAVTHHAFSFDEALHQHFVRAYKSDPEYATLYEQLSSDHPPASHYRIVDGYLLLHSRGKDLLCVPHNRAYGLVSSTSTTTRDSPATSESTVRSQDFGSDSGGPTSLLTSLGIATLVKFSDEATPSIATLMSDMSFRSLYARADQQQGAGTVCGVCRSRKRNSPRLLKPWTPRKTTASLSCGGLDRSSSPHLSPASSKPLLCHRFSSLYPPTERLSRVAVKHRVWPRPVRVACTLTAPVKVNDESQEHDEEDRPREIFLKDYKPPPYSFDKVHLSFELGEEFTTVRSQIRVVPQYAASNAVHAAGEEDGASPPPLVLDGRDLKLLQVVVDGTKLNSDEYRVTKKKLILSSVPSAPFDMEIVTQIEPQNNASLEGLYKSSGNFCTQCEAEGFRKITYYLDRPDVMAVFTTRIVADKREFPVLLSNGNLVAKGDLDGGRHFCVWEDPFKKPCYLFALVAGKLAYTEDTFVTHSGRTVTLRIYVQEHNKSMTGHAMESLKAAMKWDEDVYGLEYDLDLFNIVAVDDFNMGAMENKSLNIFNSRLILATPETATDADYTAIEGVVAHEYFHNWTGNRITCRDWFQLSLKEGLTVYRDQEFSSDMNCRAVARIGDVALLRMAQFPEDASPMAHPVRPSSYIKMDNFYTVTVYEKGAEVVRMYDTLFGKEGFRKGMDLAHPVRPSSYIKMDNFYTVTVYEKGAEVVRMYDTLFGKEGFRKGMDLYFKRHDGQAVTCDDFLAAMRDANGANMGNFSHWYSQAGTPELMVTSIYDERAKTVTLKCKQHIPPTPGQPMKEPMMIPLAVGLVGKDGKDIPLRSLYDGSALIDLAGDDSNGVATTVLRLEKAEQDFTFLDILERPVPSLLRNFSAPVRLSHDLTDDDLVFLLAHDSNEFNRWEAAQTLAKKMMLGLVERQQKGETLSVNDGFVNAIGSVLSNGSLDKALVARTISMPTQAELGEMMDVTDPDAIHAVHTFVVRELAARLKDRFLEVFRSNHSDGPYTPDHPNKARRSLKNTALGYLAALNESDTVALAVEAFGSAKNMTDQFAAMAAVAKNPGAERESVLAQFYEQWEKDPLVINKWLSLQASSDIPGNVGKVRELLDHPSFDIKNPNKVRALVGAFCSCPVNFHAADGSGYEFLADMVIRLDEFNPQVAARMAGLFARYRKFDESRQAMARAQLERIANREGLSENVFEIASKCLAV</sequence>
<dbReference type="InterPro" id="IPR012779">
    <property type="entry name" value="Peptidase_M1_pepN"/>
</dbReference>
<dbReference type="Gene3D" id="3.30.70.270">
    <property type="match status" value="1"/>
</dbReference>
<evidence type="ECO:0000256" key="7">
    <source>
        <dbReference type="ARBA" id="ARBA00022722"/>
    </source>
</evidence>
<keyword evidence="9" id="KW-0255">Endonuclease</keyword>
<dbReference type="Gene3D" id="1.25.50.10">
    <property type="entry name" value="Peptidase M1, alanyl aminopeptidase, C-terminal domain"/>
    <property type="match status" value="1"/>
</dbReference>